<comment type="caution">
    <text evidence="2">The sequence shown here is derived from an EMBL/GenBank/DDBJ whole genome shotgun (WGS) entry which is preliminary data.</text>
</comment>
<evidence type="ECO:0000313" key="3">
    <source>
        <dbReference type="Proteomes" id="UP000326759"/>
    </source>
</evidence>
<dbReference type="GO" id="GO:0030686">
    <property type="term" value="C:90S preribosome"/>
    <property type="evidence" value="ECO:0007669"/>
    <property type="project" value="TreeGrafter"/>
</dbReference>
<feature type="region of interest" description="Disordered" evidence="1">
    <location>
        <begin position="528"/>
        <end position="636"/>
    </location>
</feature>
<reference evidence="2 3" key="1">
    <citation type="journal article" date="2019" name="PLoS Biol.">
        <title>Sex chromosomes control vertical transmission of feminizing Wolbachia symbionts in an isopod.</title>
        <authorList>
            <person name="Becking T."/>
            <person name="Chebbi M.A."/>
            <person name="Giraud I."/>
            <person name="Moumen B."/>
            <person name="Laverre T."/>
            <person name="Caubet Y."/>
            <person name="Peccoud J."/>
            <person name="Gilbert C."/>
            <person name="Cordaux R."/>
        </authorList>
    </citation>
    <scope>NUCLEOTIDE SEQUENCE [LARGE SCALE GENOMIC DNA]</scope>
    <source>
        <strain evidence="2">ANa2</strain>
        <tissue evidence="2">Whole body excluding digestive tract and cuticle</tissue>
    </source>
</reference>
<dbReference type="InterPro" id="IPR018034">
    <property type="entry name" value="Kri1"/>
</dbReference>
<feature type="region of interest" description="Disordered" evidence="1">
    <location>
        <begin position="324"/>
        <end position="349"/>
    </location>
</feature>
<feature type="compositionally biased region" description="Basic residues" evidence="1">
    <location>
        <begin position="605"/>
        <end position="616"/>
    </location>
</feature>
<dbReference type="OrthoDB" id="10252032at2759"/>
<feature type="compositionally biased region" description="Basic and acidic residues" evidence="1">
    <location>
        <begin position="581"/>
        <end position="590"/>
    </location>
</feature>
<dbReference type="PANTHER" id="PTHR14490:SF5">
    <property type="entry name" value="PROTEIN KRI1 HOMOLOG"/>
    <property type="match status" value="1"/>
</dbReference>
<dbReference type="EMBL" id="SEYY01020770">
    <property type="protein sequence ID" value="KAB7497028.1"/>
    <property type="molecule type" value="Genomic_DNA"/>
</dbReference>
<proteinExistence type="predicted"/>
<feature type="compositionally biased region" description="Basic and acidic residues" evidence="1">
    <location>
        <begin position="540"/>
        <end position="549"/>
    </location>
</feature>
<dbReference type="GO" id="GO:0000447">
    <property type="term" value="P:endonucleolytic cleavage in ITS1 to separate SSU-rRNA from 5.8S rRNA and LSU-rRNA from tricistronic rRNA transcript (SSU-rRNA, 5.8S rRNA, LSU-rRNA)"/>
    <property type="evidence" value="ECO:0007669"/>
    <property type="project" value="TreeGrafter"/>
</dbReference>
<feature type="compositionally biased region" description="Acidic residues" evidence="1">
    <location>
        <begin position="185"/>
        <end position="194"/>
    </location>
</feature>
<accession>A0A5N5SSZ1</accession>
<dbReference type="GO" id="GO:0005730">
    <property type="term" value="C:nucleolus"/>
    <property type="evidence" value="ECO:0007669"/>
    <property type="project" value="TreeGrafter"/>
</dbReference>
<feature type="compositionally biased region" description="Acidic residues" evidence="1">
    <location>
        <begin position="74"/>
        <end position="92"/>
    </location>
</feature>
<protein>
    <submittedName>
        <fullName evidence="2">Protein KRI1-like protein</fullName>
    </submittedName>
</protein>
<dbReference type="PANTHER" id="PTHR14490">
    <property type="entry name" value="ZINC FINGER, ZZ TYPE"/>
    <property type="match status" value="1"/>
</dbReference>
<dbReference type="Pfam" id="PF05178">
    <property type="entry name" value="Kri1"/>
    <property type="match status" value="1"/>
</dbReference>
<gene>
    <name evidence="2" type="primary">KRI1</name>
    <name evidence="2" type="ORF">Anas_00960</name>
</gene>
<feature type="region of interest" description="Disordered" evidence="1">
    <location>
        <begin position="71"/>
        <end position="92"/>
    </location>
</feature>
<evidence type="ECO:0000256" key="1">
    <source>
        <dbReference type="SAM" id="MobiDB-lite"/>
    </source>
</evidence>
<evidence type="ECO:0000313" key="2">
    <source>
        <dbReference type="EMBL" id="KAB7497028.1"/>
    </source>
</evidence>
<name>A0A5N5SSZ1_9CRUS</name>
<organism evidence="2 3">
    <name type="scientific">Armadillidium nasatum</name>
    <dbReference type="NCBI Taxonomy" id="96803"/>
    <lineage>
        <taxon>Eukaryota</taxon>
        <taxon>Metazoa</taxon>
        <taxon>Ecdysozoa</taxon>
        <taxon>Arthropoda</taxon>
        <taxon>Crustacea</taxon>
        <taxon>Multicrustacea</taxon>
        <taxon>Malacostraca</taxon>
        <taxon>Eumalacostraca</taxon>
        <taxon>Peracarida</taxon>
        <taxon>Isopoda</taxon>
        <taxon>Oniscidea</taxon>
        <taxon>Crinocheta</taxon>
        <taxon>Armadillidiidae</taxon>
        <taxon>Armadillidium</taxon>
    </lineage>
</organism>
<feature type="region of interest" description="Disordered" evidence="1">
    <location>
        <begin position="182"/>
        <end position="205"/>
    </location>
</feature>
<keyword evidence="3" id="KW-1185">Reference proteome</keyword>
<dbReference type="AlphaFoldDB" id="A0A5N5SSZ1"/>
<sequence>MQKIIQTKKLTKIFLPFFHIEMPNKLFDDNSGDEANKDDKLAINKNYADKYGKWRQKEDYERLKAKYGVKDFDSENSDSEESDDEEYVEPDNPEFDMDFYRVLSAVRSKHPILEEKKKFFKDSYQSKPKSKEEKPLSVVDYERKRLLEKTGNGDDDDFVKPGPSGLVKENNFLVKSKQKFKFDDNLSDDDDDDDLFTKKENDDNSMELEKTDNEAVEFLKGKKKELNNKLDEELLSSLKKDWQTNMSKEDKFLMDYFVNKRYLEEEDETKERADNHYILDFEPLEDDEDTYSKMEEYETKYRFRFEEPDQEFIHRHPRIIEDTLRIKDNKRKEEREKKKNKLKEEEERKKQELLRLRALKKQEIMDRIEMLKEAAGIENDFDPDKLDLEADFDPAQHDALMSQVFNDSYYNEEAETEKPKFEDEELQQVVPNSYGLQTEEILFAKDTELNRWCSINRILKYGQRENEEKRIKINFDHRASNDQIKYKILPSLYSENIEEHWEAEEERRRKRNLKKKERKKRKLLIKEEEEKEVTTNSSKIDAECHDTSKLENISVSEGEENDDSESEKLNRTDSNVDESENEHSSLKYNDELSGDVSFKEDTKLSKKKKKKKKKKNQKLDDSSTTIEECSEGKGRN</sequence>
<dbReference type="Proteomes" id="UP000326759">
    <property type="component" value="Unassembled WGS sequence"/>
</dbReference>
<feature type="compositionally biased region" description="Basic and acidic residues" evidence="1">
    <location>
        <begin position="195"/>
        <end position="205"/>
    </location>
</feature>